<keyword evidence="2" id="KW-1185">Reference proteome</keyword>
<dbReference type="EMBL" id="JAINVZ010000045">
    <property type="protein sequence ID" value="MBY8889402.1"/>
    <property type="molecule type" value="Genomic_DNA"/>
</dbReference>
<organism evidence="1 2">
    <name type="scientific">Streptantibioticus parmotrematis</name>
    <dbReference type="NCBI Taxonomy" id="2873249"/>
    <lineage>
        <taxon>Bacteria</taxon>
        <taxon>Bacillati</taxon>
        <taxon>Actinomycetota</taxon>
        <taxon>Actinomycetes</taxon>
        <taxon>Kitasatosporales</taxon>
        <taxon>Streptomycetaceae</taxon>
        <taxon>Streptantibioticus</taxon>
    </lineage>
</organism>
<accession>A0ABS7R1R6</accession>
<reference evidence="1 2" key="1">
    <citation type="submission" date="2021-08" db="EMBL/GenBank/DDBJ databases">
        <title>Streptomyces sp. PTM05 isolated from lichen.</title>
        <authorList>
            <person name="Somphong A."/>
            <person name="Phongsopitanun W."/>
            <person name="Tanasupawat S."/>
        </authorList>
    </citation>
    <scope>NUCLEOTIDE SEQUENCE [LARGE SCALE GENOMIC DNA]</scope>
    <source>
        <strain evidence="1 2">Ptm05</strain>
    </source>
</reference>
<protein>
    <submittedName>
        <fullName evidence="1">Uncharacterized protein</fullName>
    </submittedName>
</protein>
<gene>
    <name evidence="1" type="ORF">K7472_31845</name>
</gene>
<sequence>MYSSWQLLTLRQALSRYEFARLGFVQPNGRPLADQQRLVRVLCALSTRYLPGVLGQVSMPPDADELDLRRYRASTNTLDLLTQASFAPVRLAETADGLLAQAHDDPLRDWLPLIRYAGYRQGWSKLRGRSLENMWRRVAAEILLQAHEDLTADGHLAPLPDLTGAACWSAARPVDAPSRGRRILGARPC</sequence>
<dbReference type="Proteomes" id="UP001198565">
    <property type="component" value="Unassembled WGS sequence"/>
</dbReference>
<comment type="caution">
    <text evidence="1">The sequence shown here is derived from an EMBL/GenBank/DDBJ whole genome shotgun (WGS) entry which is preliminary data.</text>
</comment>
<evidence type="ECO:0000313" key="1">
    <source>
        <dbReference type="EMBL" id="MBY8889402.1"/>
    </source>
</evidence>
<proteinExistence type="predicted"/>
<name>A0ABS7R1R6_9ACTN</name>
<evidence type="ECO:0000313" key="2">
    <source>
        <dbReference type="Proteomes" id="UP001198565"/>
    </source>
</evidence>
<dbReference type="RefSeq" id="WP_222982682.1">
    <property type="nucleotide sequence ID" value="NZ_JAINVZ010000045.1"/>
</dbReference>